<dbReference type="SUPFAM" id="SSF51430">
    <property type="entry name" value="NAD(P)-linked oxidoreductase"/>
    <property type="match status" value="1"/>
</dbReference>
<dbReference type="EMBL" id="BEHT01000029">
    <property type="protein sequence ID" value="GBC99485.1"/>
    <property type="molecule type" value="Genomic_DNA"/>
</dbReference>
<dbReference type="InterPro" id="IPR053135">
    <property type="entry name" value="AKR2_Oxidoreductase"/>
</dbReference>
<sequence>MEYRPLGRTGLTVSALCFGCWEIGGLFWGRIDAKKAVNLIRHAVDLGVTTFDTADVYGNGRSEVILGFALRHVRDKVVIVTKAGYQVGADGAQSLYVDAQGFVDQRFDPDYLRWQCELSLWRLRCDYVDVFLLHDPSVEIVERDEPFEALHRLKREGKARAVGISSSVAACRRAIERGVVEVVECGFNFLQTEAKEQLFALAVEKGVGVLARSPFAGGRLFAPEHAEKLRALVPHLPLPEAAVKFVLAHPQVSSCVTGIMRLRELRQNARAAEPPYLTLPS</sequence>
<gene>
    <name evidence="2" type="primary">yhdN_5</name>
    <name evidence="2" type="ORF">HRbin17_02010</name>
</gene>
<proteinExistence type="predicted"/>
<protein>
    <submittedName>
        <fullName evidence="2">General stress protein 69</fullName>
        <ecNumber evidence="2">1.1.1.-</ecNumber>
    </submittedName>
</protein>
<dbReference type="PANTHER" id="PTHR43312:SF1">
    <property type="entry name" value="NADP-DEPENDENT OXIDOREDUCTASE DOMAIN-CONTAINING PROTEIN"/>
    <property type="match status" value="1"/>
</dbReference>
<dbReference type="Pfam" id="PF00248">
    <property type="entry name" value="Aldo_ket_red"/>
    <property type="match status" value="1"/>
</dbReference>
<organism evidence="2 3">
    <name type="scientific">Candidatus Fervidibacter japonicus</name>
    <dbReference type="NCBI Taxonomy" id="2035412"/>
    <lineage>
        <taxon>Bacteria</taxon>
        <taxon>Candidatus Fervidibacterota</taxon>
        <taxon>Candidatus Fervidibacter</taxon>
    </lineage>
</organism>
<dbReference type="PANTHER" id="PTHR43312">
    <property type="entry name" value="D-THREO-ALDOSE 1-DEHYDROGENASE"/>
    <property type="match status" value="1"/>
</dbReference>
<dbReference type="Proteomes" id="UP000236173">
    <property type="component" value="Unassembled WGS sequence"/>
</dbReference>
<evidence type="ECO:0000259" key="1">
    <source>
        <dbReference type="Pfam" id="PF00248"/>
    </source>
</evidence>
<dbReference type="AlphaFoldDB" id="A0A2H5XE85"/>
<reference evidence="3" key="1">
    <citation type="submission" date="2017-09" db="EMBL/GenBank/DDBJ databases">
        <title>Metaegenomics of thermophilic ammonia-oxidizing enrichment culture.</title>
        <authorList>
            <person name="Kato S."/>
            <person name="Suzuki K."/>
        </authorList>
    </citation>
    <scope>NUCLEOTIDE SEQUENCE [LARGE SCALE GENOMIC DNA]</scope>
</reference>
<dbReference type="Gene3D" id="3.20.20.100">
    <property type="entry name" value="NADP-dependent oxidoreductase domain"/>
    <property type="match status" value="1"/>
</dbReference>
<evidence type="ECO:0000313" key="3">
    <source>
        <dbReference type="Proteomes" id="UP000236173"/>
    </source>
</evidence>
<accession>A0A2H5XE85</accession>
<dbReference type="InterPro" id="IPR036812">
    <property type="entry name" value="NAD(P)_OxRdtase_dom_sf"/>
</dbReference>
<dbReference type="InterPro" id="IPR023210">
    <property type="entry name" value="NADP_OxRdtase_dom"/>
</dbReference>
<dbReference type="EC" id="1.1.1.-" evidence="2"/>
<feature type="domain" description="NADP-dependent oxidoreductase" evidence="1">
    <location>
        <begin position="16"/>
        <end position="273"/>
    </location>
</feature>
<dbReference type="GO" id="GO:0016491">
    <property type="term" value="F:oxidoreductase activity"/>
    <property type="evidence" value="ECO:0007669"/>
    <property type="project" value="UniProtKB-KW"/>
</dbReference>
<evidence type="ECO:0000313" key="2">
    <source>
        <dbReference type="EMBL" id="GBC99485.1"/>
    </source>
</evidence>
<name>A0A2H5XE85_9BACT</name>
<comment type="caution">
    <text evidence="2">The sequence shown here is derived from an EMBL/GenBank/DDBJ whole genome shotgun (WGS) entry which is preliminary data.</text>
</comment>
<keyword evidence="2" id="KW-0560">Oxidoreductase</keyword>
<dbReference type="CDD" id="cd19086">
    <property type="entry name" value="AKR_AKR11C1"/>
    <property type="match status" value="1"/>
</dbReference>